<dbReference type="Proteomes" id="UP000289555">
    <property type="component" value="Chromosome"/>
</dbReference>
<organism evidence="2 3">
    <name type="scientific">Vreelandella olivaria</name>
    <dbReference type="NCBI Taxonomy" id="390919"/>
    <lineage>
        <taxon>Bacteria</taxon>
        <taxon>Pseudomonadati</taxon>
        <taxon>Pseudomonadota</taxon>
        <taxon>Gammaproteobacteria</taxon>
        <taxon>Oceanospirillales</taxon>
        <taxon>Halomonadaceae</taxon>
        <taxon>Vreelandella</taxon>
    </lineage>
</organism>
<gene>
    <name evidence="2" type="ORF">HORIV_68080</name>
</gene>
<dbReference type="EMBL" id="AP019416">
    <property type="protein sequence ID" value="BBI54387.1"/>
    <property type="molecule type" value="Genomic_DNA"/>
</dbReference>
<keyword evidence="1" id="KW-0472">Membrane</keyword>
<feature type="transmembrane region" description="Helical" evidence="1">
    <location>
        <begin position="20"/>
        <end position="40"/>
    </location>
</feature>
<accession>A0ABN5X5I1</accession>
<keyword evidence="1" id="KW-1133">Transmembrane helix</keyword>
<sequence>MDAFNNLMYGFGIALEPINIAYVFAGVFAGTIIGMLPGLGPISALP</sequence>
<proteinExistence type="predicted"/>
<evidence type="ECO:0000313" key="3">
    <source>
        <dbReference type="Proteomes" id="UP000289555"/>
    </source>
</evidence>
<reference evidence="3" key="1">
    <citation type="journal article" date="2019" name="Microbiol. Resour. Announc.">
        <title>Complete Genome Sequence of Halomonas olivaria, a Moderately Halophilic Bacterium Isolated from Olive Processing Effluents, Obtained by Nanopore Sequencing.</title>
        <authorList>
            <person name="Nagata S."/>
            <person name="Ii K.M."/>
            <person name="Tsukimi T."/>
            <person name="Miura M.C."/>
            <person name="Galipon J."/>
            <person name="Arakawa K."/>
        </authorList>
    </citation>
    <scope>NUCLEOTIDE SEQUENCE [LARGE SCALE GENOMIC DNA]</scope>
    <source>
        <strain evidence="3">TYRC17</strain>
    </source>
</reference>
<evidence type="ECO:0000313" key="2">
    <source>
        <dbReference type="EMBL" id="BBI54387.1"/>
    </source>
</evidence>
<keyword evidence="3" id="KW-1185">Reference proteome</keyword>
<name>A0ABN5X5I1_9GAMM</name>
<keyword evidence="1" id="KW-0812">Transmembrane</keyword>
<evidence type="ECO:0000256" key="1">
    <source>
        <dbReference type="SAM" id="Phobius"/>
    </source>
</evidence>
<protein>
    <submittedName>
        <fullName evidence="2">Uncharacterized protein</fullName>
    </submittedName>
</protein>